<evidence type="ECO:0000259" key="9">
    <source>
        <dbReference type="PROSITE" id="PS50262"/>
    </source>
</evidence>
<feature type="transmembrane region" description="Helical" evidence="8">
    <location>
        <begin position="217"/>
        <end position="239"/>
    </location>
</feature>
<keyword evidence="11" id="KW-1185">Reference proteome</keyword>
<dbReference type="Pfam" id="PF00001">
    <property type="entry name" value="7tm_1"/>
    <property type="match status" value="1"/>
</dbReference>
<proteinExistence type="inferred from homology"/>
<keyword evidence="4 8" id="KW-0812">Transmembrane</keyword>
<feature type="transmembrane region" description="Helical" evidence="8">
    <location>
        <begin position="42"/>
        <end position="65"/>
    </location>
</feature>
<evidence type="ECO:0000256" key="3">
    <source>
        <dbReference type="ARBA" id="ARBA00022614"/>
    </source>
</evidence>
<keyword evidence="5" id="KW-0677">Repeat</keyword>
<feature type="transmembrane region" description="Helical" evidence="8">
    <location>
        <begin position="329"/>
        <end position="348"/>
    </location>
</feature>
<dbReference type="SUPFAM" id="SSF81321">
    <property type="entry name" value="Family A G protein-coupled receptor-like"/>
    <property type="match status" value="1"/>
</dbReference>
<evidence type="ECO:0000256" key="7">
    <source>
        <dbReference type="ARBA" id="ARBA00023136"/>
    </source>
</evidence>
<evidence type="ECO:0000313" key="11">
    <source>
        <dbReference type="Proteomes" id="UP001235939"/>
    </source>
</evidence>
<sequence>MFHQYFSEFRLCSWALQARVCRPQGDGISSTEDLLASIVLRVSVWAVAIVACAGNAGVLVGRAVLREPNPRHACYIQNLALADFFMGLYLVLIAAHDVAFRGNYLVHATAWRSSWRCGLAGFLCTLSSEASVLILSVITLDRWAQRIVLCLPRYASVVHPLSVQRRTRAAAGTHMALAWGLAAVLAGGPLATAGRQFYGHNGVCLPLHVHDPWGAGWQWSAAEFCGLNLAALVLVAGAYSRMFLRISGSQSGLRSTQQLQDRAVAQRFALIVATDFLCWLPIIIVKFVAMSGGYLWILQSYNTTDEGSRTTGVTDAYIADRGVRVDEDLYAWVAVFLLPVNSALNPVLYTLTTKLFKQRLARLVFTCRTDPAVISFSTLLRGHRFSDTAVPAAPIACLCNCGILVLKVLNNPIKKPLGKPFFLRKLNI</sequence>
<dbReference type="PANTHER" id="PTHR24372:SF80">
    <property type="entry name" value="FI21465P1-RELATED"/>
    <property type="match status" value="1"/>
</dbReference>
<feature type="domain" description="G-protein coupled receptors family 1 profile" evidence="9">
    <location>
        <begin position="54"/>
        <end position="349"/>
    </location>
</feature>
<dbReference type="PRINTS" id="PR00237">
    <property type="entry name" value="GPCRRHODOPSN"/>
</dbReference>
<dbReference type="InterPro" id="IPR017452">
    <property type="entry name" value="GPCR_Rhodpsn_7TM"/>
</dbReference>
<feature type="transmembrane region" description="Helical" evidence="8">
    <location>
        <begin position="175"/>
        <end position="197"/>
    </location>
</feature>
<evidence type="ECO:0000256" key="6">
    <source>
        <dbReference type="ARBA" id="ARBA00022989"/>
    </source>
</evidence>
<reference evidence="10 11" key="1">
    <citation type="submission" date="2022-01" db="EMBL/GenBank/DDBJ databases">
        <title>A chromosomal length assembly of Cordylochernes scorpioides.</title>
        <authorList>
            <person name="Zeh D."/>
            <person name="Zeh J."/>
        </authorList>
    </citation>
    <scope>NUCLEOTIDE SEQUENCE [LARGE SCALE GENOMIC DNA]</scope>
    <source>
        <strain evidence="10">IN4F17</strain>
        <tissue evidence="10">Whole Body</tissue>
    </source>
</reference>
<feature type="transmembrane region" description="Helical" evidence="8">
    <location>
        <begin position="119"/>
        <end position="140"/>
    </location>
</feature>
<keyword evidence="7 8" id="KW-0472">Membrane</keyword>
<dbReference type="PROSITE" id="PS50262">
    <property type="entry name" value="G_PROTEIN_RECEP_F1_2"/>
    <property type="match status" value="1"/>
</dbReference>
<evidence type="ECO:0000256" key="8">
    <source>
        <dbReference type="SAM" id="Phobius"/>
    </source>
</evidence>
<evidence type="ECO:0000313" key="10">
    <source>
        <dbReference type="EMBL" id="UYV81870.1"/>
    </source>
</evidence>
<accession>A0ABY6LQR3</accession>
<keyword evidence="6 8" id="KW-1133">Transmembrane helix</keyword>
<evidence type="ECO:0000256" key="1">
    <source>
        <dbReference type="ARBA" id="ARBA00004370"/>
    </source>
</evidence>
<name>A0ABY6LQR3_9ARAC</name>
<keyword evidence="3" id="KW-0433">Leucine-rich repeat</keyword>
<evidence type="ECO:0000256" key="5">
    <source>
        <dbReference type="ARBA" id="ARBA00022737"/>
    </source>
</evidence>
<dbReference type="PANTHER" id="PTHR24372">
    <property type="entry name" value="GLYCOPROTEIN HORMONE RECEPTOR"/>
    <property type="match status" value="1"/>
</dbReference>
<comment type="similarity">
    <text evidence="2">Belongs to the G-protein coupled receptor 1 family.</text>
</comment>
<dbReference type="EMBL" id="CP092882">
    <property type="protein sequence ID" value="UYV81870.1"/>
    <property type="molecule type" value="Genomic_DNA"/>
</dbReference>
<dbReference type="Gene3D" id="1.20.1070.10">
    <property type="entry name" value="Rhodopsin 7-helix transmembrane proteins"/>
    <property type="match status" value="1"/>
</dbReference>
<gene>
    <name evidence="10" type="ORF">LAZ67_20002742</name>
</gene>
<evidence type="ECO:0000256" key="2">
    <source>
        <dbReference type="ARBA" id="ARBA00010663"/>
    </source>
</evidence>
<comment type="subcellular location">
    <subcellularLocation>
        <location evidence="1">Membrane</location>
    </subcellularLocation>
</comment>
<dbReference type="InterPro" id="IPR000276">
    <property type="entry name" value="GPCR_Rhodpsn"/>
</dbReference>
<protein>
    <submittedName>
        <fullName evidence="10">GPRGPH</fullName>
    </submittedName>
</protein>
<evidence type="ECO:0000256" key="4">
    <source>
        <dbReference type="ARBA" id="ARBA00022692"/>
    </source>
</evidence>
<feature type="transmembrane region" description="Helical" evidence="8">
    <location>
        <begin position="77"/>
        <end position="99"/>
    </location>
</feature>
<organism evidence="10 11">
    <name type="scientific">Cordylochernes scorpioides</name>
    <dbReference type="NCBI Taxonomy" id="51811"/>
    <lineage>
        <taxon>Eukaryota</taxon>
        <taxon>Metazoa</taxon>
        <taxon>Ecdysozoa</taxon>
        <taxon>Arthropoda</taxon>
        <taxon>Chelicerata</taxon>
        <taxon>Arachnida</taxon>
        <taxon>Pseudoscorpiones</taxon>
        <taxon>Cheliferoidea</taxon>
        <taxon>Chernetidae</taxon>
        <taxon>Cordylochernes</taxon>
    </lineage>
</organism>
<feature type="transmembrane region" description="Helical" evidence="8">
    <location>
        <begin position="268"/>
        <end position="297"/>
    </location>
</feature>
<dbReference type="Proteomes" id="UP001235939">
    <property type="component" value="Chromosome 20"/>
</dbReference>